<dbReference type="KEGG" id="pdj:D0907_04045"/>
<dbReference type="PROSITE" id="PS51257">
    <property type="entry name" value="PROKAR_LIPOPROTEIN"/>
    <property type="match status" value="1"/>
</dbReference>
<dbReference type="AlphaFoldDB" id="A0AAD0RXM2"/>
<organism evidence="1 2">
    <name type="scientific">Pseudoalteromonas lipolytica</name>
    <dbReference type="NCBI Taxonomy" id="570156"/>
    <lineage>
        <taxon>Bacteria</taxon>
        <taxon>Pseudomonadati</taxon>
        <taxon>Pseudomonadota</taxon>
        <taxon>Gammaproteobacteria</taxon>
        <taxon>Alteromonadales</taxon>
        <taxon>Pseudoalteromonadaceae</taxon>
        <taxon>Pseudoalteromonas</taxon>
    </lineage>
</organism>
<evidence type="ECO:0000313" key="1">
    <source>
        <dbReference type="EMBL" id="AXV64515.1"/>
    </source>
</evidence>
<dbReference type="EMBL" id="CP032090">
    <property type="protein sequence ID" value="AXV64515.1"/>
    <property type="molecule type" value="Genomic_DNA"/>
</dbReference>
<sequence>MKNALFLLFATTLLVGCDELEVEESHDFGNQIYENKYTLINTTALEVDYSMANTDLFGNAREVSDAQYYVDTLASGSLPVDITHLHNERRHISFYVEDHSEASNFAEQMYQVDNDQPYHFVAWQSGEKLRLTLIKQTQSNKEGFFAVRFLATENIRLKIENQIVNLYQNQLSTWYHTDDCADDIKVSRLNDEGKRVDESVAICHASYGHSYTLLVSEDGLQASISE</sequence>
<evidence type="ECO:0008006" key="3">
    <source>
        <dbReference type="Google" id="ProtNLM"/>
    </source>
</evidence>
<dbReference type="RefSeq" id="WP_118844055.1">
    <property type="nucleotide sequence ID" value="NZ_CP032090.1"/>
</dbReference>
<protein>
    <recommendedName>
        <fullName evidence="3">NigD-like protein</fullName>
    </recommendedName>
</protein>
<gene>
    <name evidence="1" type="ORF">D0907_04045</name>
</gene>
<evidence type="ECO:0000313" key="2">
    <source>
        <dbReference type="Proteomes" id="UP000264605"/>
    </source>
</evidence>
<reference evidence="1 2" key="1">
    <citation type="submission" date="2018-08" db="EMBL/GenBank/DDBJ databases">
        <title>Draft genome sequence of Pseudoalteromonas donghaensis HJ51.</title>
        <authorList>
            <person name="Oh J."/>
            <person name="Roh D."/>
        </authorList>
    </citation>
    <scope>NUCLEOTIDE SEQUENCE [LARGE SCALE GENOMIC DNA]</scope>
    <source>
        <strain evidence="1 2">HJ51</strain>
    </source>
</reference>
<name>A0AAD0RXM2_9GAMM</name>
<dbReference type="GeneID" id="99504620"/>
<proteinExistence type="predicted"/>
<accession>A0AAD0RXM2</accession>
<dbReference type="Proteomes" id="UP000264605">
    <property type="component" value="Chromosome"/>
</dbReference>